<dbReference type="GO" id="GO:0004177">
    <property type="term" value="F:aminopeptidase activity"/>
    <property type="evidence" value="ECO:0007669"/>
    <property type="project" value="UniProtKB-KW"/>
</dbReference>
<dbReference type="Gene3D" id="3.40.50.1820">
    <property type="entry name" value="alpha/beta hydrolase"/>
    <property type="match status" value="1"/>
</dbReference>
<protein>
    <submittedName>
        <fullName evidence="3">Dipeptidyl aminopeptidase/acylaminoacyl peptidase</fullName>
    </submittedName>
</protein>
<reference evidence="3 4" key="1">
    <citation type="submission" date="2020-07" db="EMBL/GenBank/DDBJ databases">
        <title>Sequencing the genomes of 1000 actinobacteria strains.</title>
        <authorList>
            <person name="Klenk H.-P."/>
        </authorList>
    </citation>
    <scope>NUCLEOTIDE SEQUENCE [LARGE SCALE GENOMIC DNA]</scope>
    <source>
        <strain evidence="3 4">DSM 45763</strain>
    </source>
</reference>
<organism evidence="3 4">
    <name type="scientific">Streptosporangium sandarakinum</name>
    <dbReference type="NCBI Taxonomy" id="1260955"/>
    <lineage>
        <taxon>Bacteria</taxon>
        <taxon>Bacillati</taxon>
        <taxon>Actinomycetota</taxon>
        <taxon>Actinomycetes</taxon>
        <taxon>Streptosporangiales</taxon>
        <taxon>Streptosporangiaceae</taxon>
        <taxon>Streptosporangium</taxon>
    </lineage>
</organism>
<evidence type="ECO:0000313" key="3">
    <source>
        <dbReference type="EMBL" id="NYF42924.1"/>
    </source>
</evidence>
<sequence>MPRDIAARPPMTHVDRVTTPTLFLHGEDDDQAEQWFAALRERGAPVRPARYPGGSHLFILNGRPYRRVDCNERIVEWLQQWIPVDGGPVSPS</sequence>
<proteinExistence type="predicted"/>
<dbReference type="Proteomes" id="UP000576393">
    <property type="component" value="Unassembled WGS sequence"/>
</dbReference>
<dbReference type="PANTHER" id="PTHR42776">
    <property type="entry name" value="SERINE PEPTIDASE S9 FAMILY MEMBER"/>
    <property type="match status" value="1"/>
</dbReference>
<dbReference type="RefSeq" id="WP_179825785.1">
    <property type="nucleotide sequence ID" value="NZ_JACCCO010000002.1"/>
</dbReference>
<dbReference type="SUPFAM" id="SSF53474">
    <property type="entry name" value="alpha/beta-Hydrolases"/>
    <property type="match status" value="1"/>
</dbReference>
<feature type="domain" description="Peptidase S9 prolyl oligopeptidase catalytic" evidence="2">
    <location>
        <begin position="7"/>
        <end position="82"/>
    </location>
</feature>
<keyword evidence="1" id="KW-0378">Hydrolase</keyword>
<dbReference type="AlphaFoldDB" id="A0A852V6Z6"/>
<dbReference type="GO" id="GO:0004252">
    <property type="term" value="F:serine-type endopeptidase activity"/>
    <property type="evidence" value="ECO:0007669"/>
    <property type="project" value="TreeGrafter"/>
</dbReference>
<evidence type="ECO:0000256" key="1">
    <source>
        <dbReference type="ARBA" id="ARBA00022801"/>
    </source>
</evidence>
<dbReference type="InterPro" id="IPR029058">
    <property type="entry name" value="AB_hydrolase_fold"/>
</dbReference>
<name>A0A852V6Z6_9ACTN</name>
<dbReference type="Pfam" id="PF00326">
    <property type="entry name" value="Peptidase_S9"/>
    <property type="match status" value="1"/>
</dbReference>
<dbReference type="GO" id="GO:0006508">
    <property type="term" value="P:proteolysis"/>
    <property type="evidence" value="ECO:0007669"/>
    <property type="project" value="InterPro"/>
</dbReference>
<evidence type="ECO:0000259" key="2">
    <source>
        <dbReference type="Pfam" id="PF00326"/>
    </source>
</evidence>
<comment type="caution">
    <text evidence="3">The sequence shown here is derived from an EMBL/GenBank/DDBJ whole genome shotgun (WGS) entry which is preliminary data.</text>
</comment>
<dbReference type="InterPro" id="IPR001375">
    <property type="entry name" value="Peptidase_S9_cat"/>
</dbReference>
<keyword evidence="3" id="KW-0645">Protease</keyword>
<evidence type="ECO:0000313" key="4">
    <source>
        <dbReference type="Proteomes" id="UP000576393"/>
    </source>
</evidence>
<keyword evidence="4" id="KW-1185">Reference proteome</keyword>
<dbReference type="PANTHER" id="PTHR42776:SF27">
    <property type="entry name" value="DIPEPTIDYL PEPTIDASE FAMILY MEMBER 6"/>
    <property type="match status" value="1"/>
</dbReference>
<accession>A0A852V6Z6</accession>
<keyword evidence="3" id="KW-0031">Aminopeptidase</keyword>
<dbReference type="EMBL" id="JACCCO010000002">
    <property type="protein sequence ID" value="NYF42924.1"/>
    <property type="molecule type" value="Genomic_DNA"/>
</dbReference>
<gene>
    <name evidence="3" type="ORF">HDA43_005125</name>
</gene>